<reference evidence="2" key="1">
    <citation type="journal article" date="2019" name="Int. J. Syst. Evol. Microbiol.">
        <title>The Global Catalogue of Microorganisms (GCM) 10K type strain sequencing project: providing services to taxonomists for standard genome sequencing and annotation.</title>
        <authorList>
            <consortium name="The Broad Institute Genomics Platform"/>
            <consortium name="The Broad Institute Genome Sequencing Center for Infectious Disease"/>
            <person name="Wu L."/>
            <person name="Ma J."/>
        </authorList>
    </citation>
    <scope>NUCLEOTIDE SEQUENCE [LARGE SCALE GENOMIC DNA]</scope>
    <source>
        <strain evidence="2">JCM 14545</strain>
    </source>
</reference>
<sequence>MVIERLRFGGPDRQMSDSCPTLSSCEGGYVPCSNEAVFPAVWWCWRSAPPSVTRIPGPFPPNPRCCNGADHDRLKAFSRWAHQPQNVLDIPGGRTPNRPLSLAREPRYRDQFVQRGLERLEVHLRWP</sequence>
<evidence type="ECO:0000313" key="1">
    <source>
        <dbReference type="EMBL" id="GAA1994411.1"/>
    </source>
</evidence>
<protein>
    <submittedName>
        <fullName evidence="1">Uncharacterized protein</fullName>
    </submittedName>
</protein>
<dbReference type="Proteomes" id="UP001501116">
    <property type="component" value="Unassembled WGS sequence"/>
</dbReference>
<name>A0ABP5EAF8_9PSEU</name>
<organism evidence="1 2">
    <name type="scientific">Amycolatopsis minnesotensis</name>
    <dbReference type="NCBI Taxonomy" id="337894"/>
    <lineage>
        <taxon>Bacteria</taxon>
        <taxon>Bacillati</taxon>
        <taxon>Actinomycetota</taxon>
        <taxon>Actinomycetes</taxon>
        <taxon>Pseudonocardiales</taxon>
        <taxon>Pseudonocardiaceae</taxon>
        <taxon>Amycolatopsis</taxon>
    </lineage>
</organism>
<proteinExistence type="predicted"/>
<evidence type="ECO:0000313" key="2">
    <source>
        <dbReference type="Proteomes" id="UP001501116"/>
    </source>
</evidence>
<gene>
    <name evidence="1" type="ORF">GCM10009754_87210</name>
</gene>
<dbReference type="EMBL" id="BAAANN010000080">
    <property type="protein sequence ID" value="GAA1994411.1"/>
    <property type="molecule type" value="Genomic_DNA"/>
</dbReference>
<comment type="caution">
    <text evidence="1">The sequence shown here is derived from an EMBL/GenBank/DDBJ whole genome shotgun (WGS) entry which is preliminary data.</text>
</comment>
<keyword evidence="2" id="KW-1185">Reference proteome</keyword>
<accession>A0ABP5EAF8</accession>